<dbReference type="GO" id="GO:0032993">
    <property type="term" value="C:protein-DNA complex"/>
    <property type="evidence" value="ECO:0007669"/>
    <property type="project" value="TreeGrafter"/>
</dbReference>
<comment type="subcellular location">
    <subcellularLocation>
        <location evidence="1">Cytoplasm</location>
    </subcellularLocation>
</comment>
<dbReference type="InterPro" id="IPR036388">
    <property type="entry name" value="WH-like_DNA-bd_sf"/>
</dbReference>
<dbReference type="Proteomes" id="UP000319498">
    <property type="component" value="Unassembled WGS sequence"/>
</dbReference>
<accession>A0A837KTN1</accession>
<dbReference type="GO" id="GO:0005829">
    <property type="term" value="C:cytosol"/>
    <property type="evidence" value="ECO:0007669"/>
    <property type="project" value="TreeGrafter"/>
</dbReference>
<dbReference type="Pfam" id="PF00486">
    <property type="entry name" value="Trans_reg_C"/>
    <property type="match status" value="1"/>
</dbReference>
<evidence type="ECO:0000313" key="14">
    <source>
        <dbReference type="Proteomes" id="UP000319498"/>
    </source>
</evidence>
<keyword evidence="6" id="KW-0804">Transcription</keyword>
<dbReference type="GO" id="GO:0006355">
    <property type="term" value="P:regulation of DNA-templated transcription"/>
    <property type="evidence" value="ECO:0007669"/>
    <property type="project" value="InterPro"/>
</dbReference>
<evidence type="ECO:0000256" key="4">
    <source>
        <dbReference type="ARBA" id="ARBA00023015"/>
    </source>
</evidence>
<keyword evidence="4" id="KW-0805">Transcription regulation</keyword>
<dbReference type="CDD" id="cd00383">
    <property type="entry name" value="trans_reg_C"/>
    <property type="match status" value="1"/>
</dbReference>
<evidence type="ECO:0000259" key="9">
    <source>
        <dbReference type="PROSITE" id="PS50110"/>
    </source>
</evidence>
<dbReference type="Pfam" id="PF00072">
    <property type="entry name" value="Response_reg"/>
    <property type="match status" value="1"/>
</dbReference>
<dbReference type="EMBL" id="LDCN01000002">
    <property type="protein sequence ID" value="KLI00147.1"/>
    <property type="molecule type" value="Genomic_DNA"/>
</dbReference>
<dbReference type="RefSeq" id="WP_047069317.1">
    <property type="nucleotide sequence ID" value="NZ_BJOL01000003.1"/>
</dbReference>
<dbReference type="AlphaFoldDB" id="A0A837KTN1"/>
<evidence type="ECO:0000256" key="6">
    <source>
        <dbReference type="ARBA" id="ARBA00023163"/>
    </source>
</evidence>
<proteinExistence type="predicted"/>
<dbReference type="InterPro" id="IPR001789">
    <property type="entry name" value="Sig_transdc_resp-reg_receiver"/>
</dbReference>
<dbReference type="InterPro" id="IPR011006">
    <property type="entry name" value="CheY-like_superfamily"/>
</dbReference>
<dbReference type="GO" id="GO:0000976">
    <property type="term" value="F:transcription cis-regulatory region binding"/>
    <property type="evidence" value="ECO:0007669"/>
    <property type="project" value="TreeGrafter"/>
</dbReference>
<feature type="domain" description="OmpR/PhoB-type" evidence="10">
    <location>
        <begin position="131"/>
        <end position="229"/>
    </location>
</feature>
<evidence type="ECO:0000256" key="8">
    <source>
        <dbReference type="PROSITE-ProRule" id="PRU01091"/>
    </source>
</evidence>
<protein>
    <submittedName>
        <fullName evidence="11">DNA-binding response regulator</fullName>
    </submittedName>
    <submittedName>
        <fullName evidence="12">XRE family transcriptional regulator</fullName>
    </submittedName>
</protein>
<feature type="domain" description="Response regulatory" evidence="9">
    <location>
        <begin position="6"/>
        <end position="119"/>
    </location>
</feature>
<comment type="caution">
    <text evidence="12">The sequence shown here is derived from an EMBL/GenBank/DDBJ whole genome shotgun (WGS) entry which is preliminary data.</text>
</comment>
<gene>
    <name evidence="12" type="ORF">AA984_08535</name>
    <name evidence="11" type="ORF">BFO01nite_07230</name>
</gene>
<evidence type="ECO:0000313" key="11">
    <source>
        <dbReference type="EMBL" id="GED56591.1"/>
    </source>
</evidence>
<evidence type="ECO:0000256" key="7">
    <source>
        <dbReference type="PROSITE-ProRule" id="PRU00169"/>
    </source>
</evidence>
<evidence type="ECO:0000256" key="3">
    <source>
        <dbReference type="ARBA" id="ARBA00023012"/>
    </source>
</evidence>
<dbReference type="InterPro" id="IPR001867">
    <property type="entry name" value="OmpR/PhoB-type_DNA-bd"/>
</dbReference>
<sequence length="229" mass="26298">MDKKIHVLVVEDDSDINKLLCTVVTKSGYIAQAAYSGTEANLYLDRQEWDLVLLDLMLPGLTGEQLLEKINEVFRTPVIIISAKDEQQTKIATLRTGADDFITKPFDIEEVSARIDSHMRRYMRFSNPTPSNRLTYKELELDKETKFVTINGSEVTLTAREFAILELFMSYPKKVFSKANVFESIWNEEFMGDDNTVGVHISNLRSKLAKANPKQEYIETLWGMGYRLR</sequence>
<dbReference type="PROSITE" id="PS51755">
    <property type="entry name" value="OMPR_PHOB"/>
    <property type="match status" value="1"/>
</dbReference>
<reference evidence="12 13" key="1">
    <citation type="submission" date="2015-05" db="EMBL/GenBank/DDBJ databases">
        <title>Genome sequencing project for genomic taxonomy and phylogenomics of Bacillus-like bacteria.</title>
        <authorList>
            <person name="Liu B."/>
            <person name="Wang J."/>
            <person name="Zhu Y."/>
            <person name="Liu G."/>
            <person name="Chen Q."/>
            <person name="Chen Z."/>
            <person name="Lan J."/>
            <person name="Che J."/>
            <person name="Ge C."/>
            <person name="Shi H."/>
            <person name="Pan Z."/>
            <person name="Liu X."/>
        </authorList>
    </citation>
    <scope>NUCLEOTIDE SEQUENCE [LARGE SCALE GENOMIC DNA]</scope>
    <source>
        <strain evidence="12 13">DSM 9885</strain>
    </source>
</reference>
<evidence type="ECO:0000256" key="2">
    <source>
        <dbReference type="ARBA" id="ARBA00022553"/>
    </source>
</evidence>
<dbReference type="GO" id="GO:0000156">
    <property type="term" value="F:phosphorelay response regulator activity"/>
    <property type="evidence" value="ECO:0007669"/>
    <property type="project" value="TreeGrafter"/>
</dbReference>
<reference evidence="11 14" key="2">
    <citation type="submission" date="2019-06" db="EMBL/GenBank/DDBJ databases">
        <title>Whole genome shotgun sequence of Brevibacillus formosus NBRC 15716.</title>
        <authorList>
            <person name="Hosoyama A."/>
            <person name="Uohara A."/>
            <person name="Ohji S."/>
            <person name="Ichikawa N."/>
        </authorList>
    </citation>
    <scope>NUCLEOTIDE SEQUENCE [LARGE SCALE GENOMIC DNA]</scope>
    <source>
        <strain evidence="11 14">NBRC 15716</strain>
    </source>
</reference>
<dbReference type="FunFam" id="1.10.10.10:FF:000018">
    <property type="entry name" value="DNA-binding response regulator ResD"/>
    <property type="match status" value="1"/>
</dbReference>
<dbReference type="OrthoDB" id="1655504at2"/>
<evidence type="ECO:0000313" key="13">
    <source>
        <dbReference type="Proteomes" id="UP000035218"/>
    </source>
</evidence>
<feature type="DNA-binding region" description="OmpR/PhoB-type" evidence="8">
    <location>
        <begin position="131"/>
        <end position="229"/>
    </location>
</feature>
<keyword evidence="14" id="KW-1185">Reference proteome</keyword>
<keyword evidence="5 8" id="KW-0238">DNA-binding</keyword>
<organism evidence="12 13">
    <name type="scientific">Brevibacillus formosus</name>
    <dbReference type="NCBI Taxonomy" id="54913"/>
    <lineage>
        <taxon>Bacteria</taxon>
        <taxon>Bacillati</taxon>
        <taxon>Bacillota</taxon>
        <taxon>Bacilli</taxon>
        <taxon>Bacillales</taxon>
        <taxon>Paenibacillaceae</taxon>
        <taxon>Brevibacillus</taxon>
    </lineage>
</organism>
<evidence type="ECO:0000256" key="5">
    <source>
        <dbReference type="ARBA" id="ARBA00023125"/>
    </source>
</evidence>
<dbReference type="SMART" id="SM00862">
    <property type="entry name" value="Trans_reg_C"/>
    <property type="match status" value="1"/>
</dbReference>
<dbReference type="Gene3D" id="1.10.10.10">
    <property type="entry name" value="Winged helix-like DNA-binding domain superfamily/Winged helix DNA-binding domain"/>
    <property type="match status" value="1"/>
</dbReference>
<evidence type="ECO:0000259" key="10">
    <source>
        <dbReference type="PROSITE" id="PS51755"/>
    </source>
</evidence>
<dbReference type="PROSITE" id="PS50110">
    <property type="entry name" value="RESPONSE_REGULATORY"/>
    <property type="match status" value="1"/>
</dbReference>
<dbReference type="PANTHER" id="PTHR48111:SF2">
    <property type="entry name" value="RESPONSE REGULATOR SAER"/>
    <property type="match status" value="1"/>
</dbReference>
<dbReference type="GeneID" id="87585125"/>
<feature type="modified residue" description="4-aspartylphosphate" evidence="7">
    <location>
        <position position="55"/>
    </location>
</feature>
<dbReference type="InterPro" id="IPR039420">
    <property type="entry name" value="WalR-like"/>
</dbReference>
<dbReference type="EMBL" id="BJOL01000003">
    <property type="protein sequence ID" value="GED56591.1"/>
    <property type="molecule type" value="Genomic_DNA"/>
</dbReference>
<evidence type="ECO:0000313" key="12">
    <source>
        <dbReference type="EMBL" id="KLI00147.1"/>
    </source>
</evidence>
<dbReference type="SMART" id="SM00448">
    <property type="entry name" value="REC"/>
    <property type="match status" value="1"/>
</dbReference>
<keyword evidence="2 7" id="KW-0597">Phosphoprotein</keyword>
<name>A0A837KTN1_9BACL</name>
<dbReference type="Proteomes" id="UP000035218">
    <property type="component" value="Unassembled WGS sequence"/>
</dbReference>
<dbReference type="PANTHER" id="PTHR48111">
    <property type="entry name" value="REGULATOR OF RPOS"/>
    <property type="match status" value="1"/>
</dbReference>
<dbReference type="SUPFAM" id="SSF52172">
    <property type="entry name" value="CheY-like"/>
    <property type="match status" value="1"/>
</dbReference>
<keyword evidence="3" id="KW-0902">Two-component regulatory system</keyword>
<dbReference type="Gene3D" id="3.40.50.2300">
    <property type="match status" value="1"/>
</dbReference>
<evidence type="ECO:0000256" key="1">
    <source>
        <dbReference type="ARBA" id="ARBA00004496"/>
    </source>
</evidence>